<dbReference type="GO" id="GO:0006508">
    <property type="term" value="P:proteolysis"/>
    <property type="evidence" value="ECO:0007669"/>
    <property type="project" value="UniProtKB-KW"/>
</dbReference>
<dbReference type="EMBL" id="GL378338">
    <property type="protein sequence ID" value="EFJ48887.1"/>
    <property type="molecule type" value="Genomic_DNA"/>
</dbReference>
<dbReference type="OrthoDB" id="541044at2759"/>
<dbReference type="AlphaFoldDB" id="D8TUV5"/>
<evidence type="ECO:0000313" key="3">
    <source>
        <dbReference type="EMBL" id="EFJ48887.1"/>
    </source>
</evidence>
<dbReference type="GO" id="GO:0008233">
    <property type="term" value="F:peptidase activity"/>
    <property type="evidence" value="ECO:0007669"/>
    <property type="project" value="UniProtKB-KW"/>
</dbReference>
<proteinExistence type="predicted"/>
<dbReference type="SUPFAM" id="SSF55486">
    <property type="entry name" value="Metalloproteases ('zincins'), catalytic domain"/>
    <property type="match status" value="1"/>
</dbReference>
<feature type="domain" description="Peptidase M11 gametolysin" evidence="2">
    <location>
        <begin position="109"/>
        <end position="403"/>
    </location>
</feature>
<feature type="compositionally biased region" description="Pro residues" evidence="1">
    <location>
        <begin position="477"/>
        <end position="492"/>
    </location>
</feature>
<evidence type="ECO:0000259" key="2">
    <source>
        <dbReference type="Pfam" id="PF05548"/>
    </source>
</evidence>
<dbReference type="InterPro" id="IPR008752">
    <property type="entry name" value="Peptidase_M11"/>
</dbReference>
<feature type="region of interest" description="Disordered" evidence="1">
    <location>
        <begin position="449"/>
        <end position="508"/>
    </location>
</feature>
<accession>D8TUV5</accession>
<dbReference type="GeneID" id="9619504"/>
<name>D8TUV5_VOLCA</name>
<feature type="region of interest" description="Disordered" evidence="1">
    <location>
        <begin position="52"/>
        <end position="78"/>
    </location>
</feature>
<gene>
    <name evidence="3" type="ORF">VOLCADRAFT_90609</name>
</gene>
<reference evidence="3 4" key="1">
    <citation type="journal article" date="2010" name="Science">
        <title>Genomic analysis of organismal complexity in the multicellular green alga Volvox carteri.</title>
        <authorList>
            <person name="Prochnik S.E."/>
            <person name="Umen J."/>
            <person name="Nedelcu A.M."/>
            <person name="Hallmann A."/>
            <person name="Miller S.M."/>
            <person name="Nishii I."/>
            <person name="Ferris P."/>
            <person name="Kuo A."/>
            <person name="Mitros T."/>
            <person name="Fritz-Laylin L.K."/>
            <person name="Hellsten U."/>
            <person name="Chapman J."/>
            <person name="Simakov O."/>
            <person name="Rensing S.A."/>
            <person name="Terry A."/>
            <person name="Pangilinan J."/>
            <person name="Kapitonov V."/>
            <person name="Jurka J."/>
            <person name="Salamov A."/>
            <person name="Shapiro H."/>
            <person name="Schmutz J."/>
            <person name="Grimwood J."/>
            <person name="Lindquist E."/>
            <person name="Lucas S."/>
            <person name="Grigoriev I.V."/>
            <person name="Schmitt R."/>
            <person name="Kirk D."/>
            <person name="Rokhsar D.S."/>
        </authorList>
    </citation>
    <scope>NUCLEOTIDE SEQUENCE [LARGE SCALE GENOMIC DNA]</scope>
    <source>
        <strain evidence="4">f. Nagariensis / Eve</strain>
    </source>
</reference>
<keyword evidence="3" id="KW-0378">Hydrolase</keyword>
<keyword evidence="3" id="KW-0645">Protease</keyword>
<dbReference type="InParanoid" id="D8TUV5"/>
<dbReference type="KEGG" id="vcn:VOLCADRAFT_90609"/>
<dbReference type="Pfam" id="PF05548">
    <property type="entry name" value="Peptidase_M11"/>
    <property type="match status" value="1"/>
</dbReference>
<organism evidence="4">
    <name type="scientific">Volvox carteri f. nagariensis</name>
    <dbReference type="NCBI Taxonomy" id="3068"/>
    <lineage>
        <taxon>Eukaryota</taxon>
        <taxon>Viridiplantae</taxon>
        <taxon>Chlorophyta</taxon>
        <taxon>core chlorophytes</taxon>
        <taxon>Chlorophyceae</taxon>
        <taxon>CS clade</taxon>
        <taxon>Chlamydomonadales</taxon>
        <taxon>Volvocaceae</taxon>
        <taxon>Volvox</taxon>
    </lineage>
</organism>
<dbReference type="eggNOG" id="ENOG502SQF5">
    <property type="taxonomic scope" value="Eukaryota"/>
</dbReference>
<sequence length="508" mass="56280">MEDDSTISYLRQNIGQDGFNVTGVLLAEAEALKYAGQRVRLAIRQEYEHDYDAAEEEEEAATDASQQQSARRRRTQSTAVPAKVVESFGFADKDAGKEAIPGRANVTISSVIFLISYCGYRNYHTVESFRKMWLNEPSTTTDAMTMQNYISYCSQGAARMTNSSQRIFAVDLPCTGGSGKNAFNFNTSCEDPELYGMMSMADSIVRNTYGASISYVKQRIAVLPDYAHTTCRWGGLAQVGCSGDRCYTWINAAASPRVFLHEMLHNFGLHHAGRLGDPWEYADYSCVMGIGDTCPNAAQLWRLSWALPLPGGDLNGTTLQVGRRITFTLPVQNKAPQSYVRIYASWMWDPPPYTVWWSPDAYPAHALLVSFRSKEEPFELFDNDKNNQVLIHSFNGTQYAGSAQKTLLRSALNKPNQEFRDDSFSGLVFKVLSISPGLSAVVSICRSGGPQEAQGGNSCGDGLDNDCDGLTPRRPPRPPPRPPRPPRPPPRPSWFRLGVPRPQPARPA</sequence>
<evidence type="ECO:0000256" key="1">
    <source>
        <dbReference type="SAM" id="MobiDB-lite"/>
    </source>
</evidence>
<evidence type="ECO:0000313" key="4">
    <source>
        <dbReference type="Proteomes" id="UP000001058"/>
    </source>
</evidence>
<dbReference type="Proteomes" id="UP000001058">
    <property type="component" value="Unassembled WGS sequence"/>
</dbReference>
<keyword evidence="4" id="KW-1185">Reference proteome</keyword>
<protein>
    <submittedName>
        <fullName evidence="3">Zinc-containing metallo-protease</fullName>
    </submittedName>
</protein>
<dbReference type="RefSeq" id="XP_002950219.1">
    <property type="nucleotide sequence ID" value="XM_002950173.1"/>
</dbReference>